<comment type="caution">
    <text evidence="2">The sequence shown here is derived from an EMBL/GenBank/DDBJ whole genome shotgun (WGS) entry which is preliminary data.</text>
</comment>
<dbReference type="EMBL" id="JBEYBN010000131">
    <property type="protein sequence ID" value="MEU2272872.1"/>
    <property type="molecule type" value="Genomic_DNA"/>
</dbReference>
<protein>
    <recommendedName>
        <fullName evidence="4">Integral membrane protein</fullName>
    </recommendedName>
</protein>
<reference evidence="2 3" key="1">
    <citation type="submission" date="2024-06" db="EMBL/GenBank/DDBJ databases">
        <title>The Natural Products Discovery Center: Release of the First 8490 Sequenced Strains for Exploring Actinobacteria Biosynthetic Diversity.</title>
        <authorList>
            <person name="Kalkreuter E."/>
            <person name="Kautsar S.A."/>
            <person name="Yang D."/>
            <person name="Bader C.D."/>
            <person name="Teijaro C.N."/>
            <person name="Fluegel L."/>
            <person name="Davis C.M."/>
            <person name="Simpson J.R."/>
            <person name="Lauterbach L."/>
            <person name="Steele A.D."/>
            <person name="Gui C."/>
            <person name="Meng S."/>
            <person name="Li G."/>
            <person name="Viehrig K."/>
            <person name="Ye F."/>
            <person name="Su P."/>
            <person name="Kiefer A.F."/>
            <person name="Nichols A."/>
            <person name="Cepeda A.J."/>
            <person name="Yan W."/>
            <person name="Fan B."/>
            <person name="Jiang Y."/>
            <person name="Adhikari A."/>
            <person name="Zheng C.-J."/>
            <person name="Schuster L."/>
            <person name="Cowan T.M."/>
            <person name="Smanski M.J."/>
            <person name="Chevrette M.G."/>
            <person name="De Carvalho L.P.S."/>
            <person name="Shen B."/>
        </authorList>
    </citation>
    <scope>NUCLEOTIDE SEQUENCE [LARGE SCALE GENOMIC DNA]</scope>
    <source>
        <strain evidence="2 3">NPDC019583</strain>
    </source>
</reference>
<evidence type="ECO:0000313" key="2">
    <source>
        <dbReference type="EMBL" id="MEU2272872.1"/>
    </source>
</evidence>
<evidence type="ECO:0000256" key="1">
    <source>
        <dbReference type="SAM" id="Phobius"/>
    </source>
</evidence>
<keyword evidence="1" id="KW-0812">Transmembrane</keyword>
<dbReference type="RefSeq" id="WP_359795065.1">
    <property type="nucleotide sequence ID" value="NZ_JBEYBN010000131.1"/>
</dbReference>
<organism evidence="2 3">
    <name type="scientific">Streptomyces olindensis</name>
    <dbReference type="NCBI Taxonomy" id="358823"/>
    <lineage>
        <taxon>Bacteria</taxon>
        <taxon>Bacillati</taxon>
        <taxon>Actinomycetota</taxon>
        <taxon>Actinomycetes</taxon>
        <taxon>Kitasatosporales</taxon>
        <taxon>Streptomycetaceae</taxon>
        <taxon>Streptomyces</taxon>
    </lineage>
</organism>
<keyword evidence="1" id="KW-1133">Transmembrane helix</keyword>
<proteinExistence type="predicted"/>
<dbReference type="Proteomes" id="UP001550603">
    <property type="component" value="Unassembled WGS sequence"/>
</dbReference>
<name>A0ABV2Y9Z9_9ACTN</name>
<sequence length="224" mass="22937">MSSLRPTDSASPAAGVLRGLRAGVLAVLGVLLPVAGHVLSRSHCPGWVVVAATAAVAVPGAVLLTRRRLSDAQVLGVLVAAQLAHHAAYSLPGACAAVTARGAEACGVLSWPVGHDTAAGAPTGVLLAGHLMSVLLAARLLGVTERLLWQGRPLLAAVRRVLLFVRPLFGRVHGTGPRVTVRESAAPLRSAVLVRLIEGRGPPRGGVRPLALFRPLPIGGPRLP</sequence>
<gene>
    <name evidence="2" type="ORF">ABZ568_41810</name>
</gene>
<keyword evidence="1" id="KW-0472">Membrane</keyword>
<evidence type="ECO:0000313" key="3">
    <source>
        <dbReference type="Proteomes" id="UP001550603"/>
    </source>
</evidence>
<keyword evidence="3" id="KW-1185">Reference proteome</keyword>
<accession>A0ABV2Y9Z9</accession>
<evidence type="ECO:0008006" key="4">
    <source>
        <dbReference type="Google" id="ProtNLM"/>
    </source>
</evidence>
<feature type="transmembrane region" description="Helical" evidence="1">
    <location>
        <begin position="45"/>
        <end position="64"/>
    </location>
</feature>
<feature type="transmembrane region" description="Helical" evidence="1">
    <location>
        <begin position="20"/>
        <end position="39"/>
    </location>
</feature>